<feature type="region of interest" description="Disordered" evidence="1">
    <location>
        <begin position="460"/>
        <end position="513"/>
    </location>
</feature>
<feature type="compositionally biased region" description="Polar residues" evidence="1">
    <location>
        <begin position="793"/>
        <end position="823"/>
    </location>
</feature>
<gene>
    <name evidence="2" type="ORF">SEMRO_403_G135610.1</name>
</gene>
<feature type="compositionally biased region" description="Polar residues" evidence="1">
    <location>
        <begin position="1012"/>
        <end position="1026"/>
    </location>
</feature>
<feature type="compositionally biased region" description="Polar residues" evidence="1">
    <location>
        <begin position="460"/>
        <end position="474"/>
    </location>
</feature>
<dbReference type="AlphaFoldDB" id="A0A9N8DVH9"/>
<dbReference type="EMBL" id="CAICTM010000402">
    <property type="protein sequence ID" value="CAB9509732.1"/>
    <property type="molecule type" value="Genomic_DNA"/>
</dbReference>
<feature type="compositionally biased region" description="Polar residues" evidence="1">
    <location>
        <begin position="374"/>
        <end position="407"/>
    </location>
</feature>
<feature type="compositionally biased region" description="Basic and acidic residues" evidence="1">
    <location>
        <begin position="983"/>
        <end position="995"/>
    </location>
</feature>
<organism evidence="2 3">
    <name type="scientific">Seminavis robusta</name>
    <dbReference type="NCBI Taxonomy" id="568900"/>
    <lineage>
        <taxon>Eukaryota</taxon>
        <taxon>Sar</taxon>
        <taxon>Stramenopiles</taxon>
        <taxon>Ochrophyta</taxon>
        <taxon>Bacillariophyta</taxon>
        <taxon>Bacillariophyceae</taxon>
        <taxon>Bacillariophycidae</taxon>
        <taxon>Naviculales</taxon>
        <taxon>Naviculaceae</taxon>
        <taxon>Seminavis</taxon>
    </lineage>
</organism>
<protein>
    <submittedName>
        <fullName evidence="2">Uncharacterized protein</fullName>
    </submittedName>
</protein>
<feature type="compositionally biased region" description="Polar residues" evidence="1">
    <location>
        <begin position="731"/>
        <end position="757"/>
    </location>
</feature>
<feature type="region of interest" description="Disordered" evidence="1">
    <location>
        <begin position="559"/>
        <end position="578"/>
    </location>
</feature>
<feature type="compositionally biased region" description="Low complexity" evidence="1">
    <location>
        <begin position="824"/>
        <end position="834"/>
    </location>
</feature>
<keyword evidence="3" id="KW-1185">Reference proteome</keyword>
<feature type="compositionally biased region" description="Basic and acidic residues" evidence="1">
    <location>
        <begin position="763"/>
        <end position="776"/>
    </location>
</feature>
<feature type="region of interest" description="Disordered" evidence="1">
    <location>
        <begin position="600"/>
        <end position="623"/>
    </location>
</feature>
<comment type="caution">
    <text evidence="2">The sequence shown here is derived from an EMBL/GenBank/DDBJ whole genome shotgun (WGS) entry which is preliminary data.</text>
</comment>
<feature type="compositionally biased region" description="Basic and acidic residues" evidence="1">
    <location>
        <begin position="945"/>
        <end position="955"/>
    </location>
</feature>
<evidence type="ECO:0000313" key="2">
    <source>
        <dbReference type="EMBL" id="CAB9509732.1"/>
    </source>
</evidence>
<feature type="region of interest" description="Disordered" evidence="1">
    <location>
        <begin position="933"/>
        <end position="1107"/>
    </location>
</feature>
<feature type="region of interest" description="Disordered" evidence="1">
    <location>
        <begin position="731"/>
        <end position="834"/>
    </location>
</feature>
<feature type="compositionally biased region" description="Basic and acidic residues" evidence="1">
    <location>
        <begin position="475"/>
        <end position="486"/>
    </location>
</feature>
<sequence>MYIRFDEDSDDGSVGVFPADPDDKYYNHSTDELKFDMNRLWDDQMAIDKTKKFAMAIYEDQDAPDNQDAQDFIASEMKQFLRDNGECALGIGKFAWAWQDVSYYCPGAIALHHNTGNRYPHWTLRETVFQFVLDNMSQRTISFTYEMLAQYRRTQRESRKELIQYSTLAIIFGNMVARDPKSGRVQLTESQRRLLESGDVVSFQQEDTVAFHRRPHVFKKNKRIAMVSDIFEQEIPEKWGGNNMDCWMAPKDHPSTARLLTALLAIRLLPFMDFRVLIPVIFTIKVMQYSPTAPESNNNKDVEEVTRSKFYQCIKAAYYTNRRRKEGPHLYDFTLAAEEAMLVLKCNASVLQKFPKDDHNESLFNIRATTTVQANTGSTSSRSTLDTTGSSSDNCDQPSSNEPNEITDSSKDSHGMDGTTSCGDAKDICGSGSLTMSDTDDSNYVYMECNNDDTVKTIVENSNDNGIGSTLGHSNSKDDNQTETHMDSTSTGSSSPHQANSKVSRDSISKSHEVMDSIASKGSTPHQANSMDSNMKDNIQTNLHTTAIAVETKSHECTDAITSKGSNPHQANSMDSNMKDNSQTNLHTTAIVVASKSHECTDATTSKGSNPDQASSTDSAESSNGIVASVHQHDAPITIVPQSSGEKNDSDTNHHTAATVVTPKSNEVRQPHSTHPSSHSPQAIHKSCCSSDFSPNSSKDNQTNITASPHTTTAEVANQDYDGNKACIASNQASKDKGSGSTDTFSGSVANSSTPSGNICKGESNKDHIPTTDRIDVTASTTNMESLHDKNGTSRSIVPSTGSNTHNDTSNDTAKENGSGSDSTNTNTNTNTNINDTATATATAYISSKDDCQIDKLTTTEVANQNYDGNKACTASNETSKDNGFGSTDSVKGLTNNTSTASDNNICKGESNIDHNPTTDKLDVTVSTANMESRHNEYGTSSSIAHHEASNDTAKDNGSGSTDTISGSVTIPSTPSDNSCKAESNKDHSPTDKLDVTTTAMENHHNKDGTVKSINSTGSHAHTHQSAVGKKRKAELSVRKGSEKKAKKRKEKQSNKENRPATTIVKQGFKSGGKTSVPTKAEKRKSKKDKRRSERRKRAQNMRDPST</sequence>
<feature type="compositionally biased region" description="Basic and acidic residues" evidence="1">
    <location>
        <begin position="911"/>
        <end position="920"/>
    </location>
</feature>
<name>A0A9N8DVH9_9STRA</name>
<accession>A0A9N8DVH9</accession>
<dbReference type="Proteomes" id="UP001153069">
    <property type="component" value="Unassembled WGS sequence"/>
</dbReference>
<reference evidence="2" key="1">
    <citation type="submission" date="2020-06" db="EMBL/GenBank/DDBJ databases">
        <authorList>
            <consortium name="Plant Systems Biology data submission"/>
        </authorList>
    </citation>
    <scope>NUCLEOTIDE SEQUENCE</scope>
    <source>
        <strain evidence="2">D6</strain>
    </source>
</reference>
<feature type="compositionally biased region" description="Polar residues" evidence="1">
    <location>
        <begin position="487"/>
        <end position="502"/>
    </location>
</feature>
<feature type="region of interest" description="Disordered" evidence="1">
    <location>
        <begin position="868"/>
        <end position="920"/>
    </location>
</feature>
<feature type="compositionally biased region" description="Polar residues" evidence="1">
    <location>
        <begin position="868"/>
        <end position="878"/>
    </location>
</feature>
<feature type="region of interest" description="Disordered" evidence="1">
    <location>
        <begin position="659"/>
        <end position="710"/>
    </location>
</feature>
<feature type="compositionally biased region" description="Polar residues" evidence="1">
    <location>
        <begin position="602"/>
        <end position="623"/>
    </location>
</feature>
<feature type="compositionally biased region" description="Polar residues" evidence="1">
    <location>
        <begin position="956"/>
        <end position="982"/>
    </location>
</feature>
<proteinExistence type="predicted"/>
<feature type="compositionally biased region" description="Basic and acidic residues" evidence="1">
    <location>
        <begin position="503"/>
        <end position="513"/>
    </location>
</feature>
<feature type="compositionally biased region" description="Polar residues" evidence="1">
    <location>
        <begin position="885"/>
        <end position="905"/>
    </location>
</feature>
<feature type="region of interest" description="Disordered" evidence="1">
    <location>
        <begin position="374"/>
        <end position="419"/>
    </location>
</feature>
<feature type="compositionally biased region" description="Basic and acidic residues" evidence="1">
    <location>
        <begin position="1034"/>
        <end position="1044"/>
    </location>
</feature>
<evidence type="ECO:0000256" key="1">
    <source>
        <dbReference type="SAM" id="MobiDB-lite"/>
    </source>
</evidence>
<feature type="compositionally biased region" description="Polar residues" evidence="1">
    <location>
        <begin position="560"/>
        <end position="578"/>
    </location>
</feature>
<evidence type="ECO:0000313" key="3">
    <source>
        <dbReference type="Proteomes" id="UP001153069"/>
    </source>
</evidence>
<feature type="compositionally biased region" description="Low complexity" evidence="1">
    <location>
        <begin position="671"/>
        <end position="701"/>
    </location>
</feature>
<feature type="compositionally biased region" description="Basic residues" evidence="1">
    <location>
        <begin position="1082"/>
        <end position="1100"/>
    </location>
</feature>